<sequence>MGKGAQTNWKILISSGYYITDICNGDLLMPVLIFCSICLYSYREKTLYRVWRTNLSLWDFVITKRIDLQKLQLELKLNLVLNEQLAYLEDWDLLERDHSTCLTG</sequence>
<dbReference type="AlphaFoldDB" id="A0AAD3XUQ9"/>
<dbReference type="Proteomes" id="UP001279734">
    <property type="component" value="Unassembled WGS sequence"/>
</dbReference>
<dbReference type="GO" id="GO:0005880">
    <property type="term" value="C:nuclear microtubule"/>
    <property type="evidence" value="ECO:0007669"/>
    <property type="project" value="TreeGrafter"/>
</dbReference>
<evidence type="ECO:0000256" key="1">
    <source>
        <dbReference type="ARBA" id="ARBA00010016"/>
    </source>
</evidence>
<dbReference type="InterPro" id="IPR007573">
    <property type="entry name" value="QWRF"/>
</dbReference>
<dbReference type="PANTHER" id="PTHR31807">
    <property type="entry name" value="AUGMIN FAMILY MEMBER"/>
    <property type="match status" value="1"/>
</dbReference>
<comment type="similarity">
    <text evidence="1">Belongs to the QWRF family.</text>
</comment>
<dbReference type="PANTHER" id="PTHR31807:SF37">
    <property type="entry name" value="HAUS AUGMIN-LIKE COMPLEX SUBUNIT 8"/>
    <property type="match status" value="1"/>
</dbReference>
<keyword evidence="3" id="KW-1185">Reference proteome</keyword>
<dbReference type="EMBL" id="BSYO01000019">
    <property type="protein sequence ID" value="GMH18282.1"/>
    <property type="molecule type" value="Genomic_DNA"/>
</dbReference>
<dbReference type="GO" id="GO:0005737">
    <property type="term" value="C:cytoplasm"/>
    <property type="evidence" value="ECO:0007669"/>
    <property type="project" value="TreeGrafter"/>
</dbReference>
<dbReference type="GO" id="GO:0008017">
    <property type="term" value="F:microtubule binding"/>
    <property type="evidence" value="ECO:0007669"/>
    <property type="project" value="TreeGrafter"/>
</dbReference>
<dbReference type="GO" id="GO:0051225">
    <property type="term" value="P:spindle assembly"/>
    <property type="evidence" value="ECO:0007669"/>
    <property type="project" value="TreeGrafter"/>
</dbReference>
<accession>A0AAD3XUQ9</accession>
<organism evidence="2 3">
    <name type="scientific">Nepenthes gracilis</name>
    <name type="common">Slender pitcher plant</name>
    <dbReference type="NCBI Taxonomy" id="150966"/>
    <lineage>
        <taxon>Eukaryota</taxon>
        <taxon>Viridiplantae</taxon>
        <taxon>Streptophyta</taxon>
        <taxon>Embryophyta</taxon>
        <taxon>Tracheophyta</taxon>
        <taxon>Spermatophyta</taxon>
        <taxon>Magnoliopsida</taxon>
        <taxon>eudicotyledons</taxon>
        <taxon>Gunneridae</taxon>
        <taxon>Pentapetalae</taxon>
        <taxon>Caryophyllales</taxon>
        <taxon>Nepenthaceae</taxon>
        <taxon>Nepenthes</taxon>
    </lineage>
</organism>
<evidence type="ECO:0000313" key="2">
    <source>
        <dbReference type="EMBL" id="GMH18282.1"/>
    </source>
</evidence>
<name>A0AAD3XUQ9_NEPGR</name>
<proteinExistence type="inferred from homology"/>
<dbReference type="Pfam" id="PF04484">
    <property type="entry name" value="QWRF"/>
    <property type="match status" value="1"/>
</dbReference>
<gene>
    <name evidence="2" type="ORF">Nepgr_020123</name>
</gene>
<reference evidence="2" key="1">
    <citation type="submission" date="2023-05" db="EMBL/GenBank/DDBJ databases">
        <title>Nepenthes gracilis genome sequencing.</title>
        <authorList>
            <person name="Fukushima K."/>
        </authorList>
    </citation>
    <scope>NUCLEOTIDE SEQUENCE</scope>
    <source>
        <strain evidence="2">SING2019-196</strain>
    </source>
</reference>
<comment type="caution">
    <text evidence="2">The sequence shown here is derived from an EMBL/GenBank/DDBJ whole genome shotgun (WGS) entry which is preliminary data.</text>
</comment>
<evidence type="ECO:0000313" key="3">
    <source>
        <dbReference type="Proteomes" id="UP001279734"/>
    </source>
</evidence>
<protein>
    <submittedName>
        <fullName evidence="2">Uncharacterized protein</fullName>
    </submittedName>
</protein>